<organism evidence="2 3">
    <name type="scientific">Phyllosticta citrichinensis</name>
    <dbReference type="NCBI Taxonomy" id="1130410"/>
    <lineage>
        <taxon>Eukaryota</taxon>
        <taxon>Fungi</taxon>
        <taxon>Dikarya</taxon>
        <taxon>Ascomycota</taxon>
        <taxon>Pezizomycotina</taxon>
        <taxon>Dothideomycetes</taxon>
        <taxon>Dothideomycetes incertae sedis</taxon>
        <taxon>Botryosphaeriales</taxon>
        <taxon>Phyllostictaceae</taxon>
        <taxon>Phyllosticta</taxon>
    </lineage>
</organism>
<protein>
    <submittedName>
        <fullName evidence="2">Uncharacterized protein</fullName>
    </submittedName>
</protein>
<feature type="region of interest" description="Disordered" evidence="1">
    <location>
        <begin position="23"/>
        <end position="57"/>
    </location>
</feature>
<evidence type="ECO:0000313" key="3">
    <source>
        <dbReference type="Proteomes" id="UP001456524"/>
    </source>
</evidence>
<gene>
    <name evidence="2" type="ORF">IWX90DRAFT_247408</name>
</gene>
<comment type="caution">
    <text evidence="2">The sequence shown here is derived from an EMBL/GenBank/DDBJ whole genome shotgun (WGS) entry which is preliminary data.</text>
</comment>
<name>A0ABR1XQT8_9PEZI</name>
<proteinExistence type="predicted"/>
<dbReference type="Proteomes" id="UP001456524">
    <property type="component" value="Unassembled WGS sequence"/>
</dbReference>
<feature type="compositionally biased region" description="Low complexity" evidence="1">
    <location>
        <begin position="44"/>
        <end position="57"/>
    </location>
</feature>
<keyword evidence="3" id="KW-1185">Reference proteome</keyword>
<evidence type="ECO:0000313" key="2">
    <source>
        <dbReference type="EMBL" id="KAK8164033.1"/>
    </source>
</evidence>
<accession>A0ABR1XQT8</accession>
<reference evidence="2 3" key="1">
    <citation type="journal article" date="2022" name="G3 (Bethesda)">
        <title>Enemy or ally: a genomic approach to elucidate the lifestyle of Phyllosticta citrichinaensis.</title>
        <authorList>
            <person name="Buijs V.A."/>
            <person name="Groenewald J.Z."/>
            <person name="Haridas S."/>
            <person name="LaButti K.M."/>
            <person name="Lipzen A."/>
            <person name="Martin F.M."/>
            <person name="Barry K."/>
            <person name="Grigoriev I.V."/>
            <person name="Crous P.W."/>
            <person name="Seidl M.F."/>
        </authorList>
    </citation>
    <scope>NUCLEOTIDE SEQUENCE [LARGE SCALE GENOMIC DNA]</scope>
    <source>
        <strain evidence="2 3">CBS 129764</strain>
    </source>
</reference>
<sequence length="302" mass="31954">MRPCGGASLGLLACSARPPLNAKIPSPPRVIRDGRPAGSRTRQSPCMSSTHSSSPSRYYVSPLAPLYHGRPSPAADGILKRDSSVSTSDPASLPPCELSKRPPLLSSIPLCRLLITIQPRNVLPTICPIPPTLSDSSRDQSRGPPEPSTSFDHAQKPGNRIASRVSICSPHLLAPAASCPLGINMAADSLHQAFDMTITDLQTLLVLSSLPTLSLFFSLLASSISTFGNACLVICTSFRLVSSSCKSWPSFQTSSRTNNRTSLLLVPLLPTPWSRSGPAKTASSALPCLLPSVLPRSNVTIT</sequence>
<dbReference type="EMBL" id="JBBWUH010000006">
    <property type="protein sequence ID" value="KAK8164033.1"/>
    <property type="molecule type" value="Genomic_DNA"/>
</dbReference>
<feature type="region of interest" description="Disordered" evidence="1">
    <location>
        <begin position="128"/>
        <end position="157"/>
    </location>
</feature>
<evidence type="ECO:0000256" key="1">
    <source>
        <dbReference type="SAM" id="MobiDB-lite"/>
    </source>
</evidence>
<feature type="region of interest" description="Disordered" evidence="1">
    <location>
        <begin position="71"/>
        <end position="98"/>
    </location>
</feature>